<evidence type="ECO:0000313" key="3">
    <source>
        <dbReference type="Proteomes" id="UP000886595"/>
    </source>
</evidence>
<accession>A0A8X7R4R7</accession>
<keyword evidence="3" id="KW-1185">Reference proteome</keyword>
<proteinExistence type="predicted"/>
<feature type="compositionally biased region" description="Acidic residues" evidence="1">
    <location>
        <begin position="1"/>
        <end position="16"/>
    </location>
</feature>
<dbReference type="Proteomes" id="UP000886595">
    <property type="component" value="Unassembled WGS sequence"/>
</dbReference>
<gene>
    <name evidence="2" type="ORF">Bca52824_051063</name>
</gene>
<feature type="region of interest" description="Disordered" evidence="1">
    <location>
        <begin position="1"/>
        <end position="22"/>
    </location>
</feature>
<organism evidence="2 3">
    <name type="scientific">Brassica carinata</name>
    <name type="common">Ethiopian mustard</name>
    <name type="synonym">Abyssinian cabbage</name>
    <dbReference type="NCBI Taxonomy" id="52824"/>
    <lineage>
        <taxon>Eukaryota</taxon>
        <taxon>Viridiplantae</taxon>
        <taxon>Streptophyta</taxon>
        <taxon>Embryophyta</taxon>
        <taxon>Tracheophyta</taxon>
        <taxon>Spermatophyta</taxon>
        <taxon>Magnoliopsida</taxon>
        <taxon>eudicotyledons</taxon>
        <taxon>Gunneridae</taxon>
        <taxon>Pentapetalae</taxon>
        <taxon>rosids</taxon>
        <taxon>malvids</taxon>
        <taxon>Brassicales</taxon>
        <taxon>Brassicaceae</taxon>
        <taxon>Brassiceae</taxon>
        <taxon>Brassica</taxon>
    </lineage>
</organism>
<comment type="caution">
    <text evidence="2">The sequence shown here is derived from an EMBL/GenBank/DDBJ whole genome shotgun (WGS) entry which is preliminary data.</text>
</comment>
<sequence>MSLVSGEEDIENDVNDNDAGFSDAVSNINIETHNRIEETEYKLKISHHKHMKMHAIYSNEIVIRNSGALKDLIDVIKDGDFSTAIEAVSAVFHLCILFENQEKAVS</sequence>
<dbReference type="AlphaFoldDB" id="A0A8X7R4R7"/>
<reference evidence="2 3" key="1">
    <citation type="submission" date="2020-02" db="EMBL/GenBank/DDBJ databases">
        <authorList>
            <person name="Ma Q."/>
            <person name="Huang Y."/>
            <person name="Song X."/>
            <person name="Pei D."/>
        </authorList>
    </citation>
    <scope>NUCLEOTIDE SEQUENCE [LARGE SCALE GENOMIC DNA]</scope>
    <source>
        <strain evidence="2">Sxm20200214</strain>
        <tissue evidence="2">Leaf</tissue>
    </source>
</reference>
<evidence type="ECO:0000256" key="1">
    <source>
        <dbReference type="SAM" id="MobiDB-lite"/>
    </source>
</evidence>
<protein>
    <submittedName>
        <fullName evidence="2">Uncharacterized protein</fullName>
    </submittedName>
</protein>
<dbReference type="EMBL" id="JAAMPC010000011">
    <property type="protein sequence ID" value="KAG2279843.1"/>
    <property type="molecule type" value="Genomic_DNA"/>
</dbReference>
<evidence type="ECO:0000313" key="2">
    <source>
        <dbReference type="EMBL" id="KAG2279843.1"/>
    </source>
</evidence>
<name>A0A8X7R4R7_BRACI</name>